<dbReference type="EMBL" id="CAJVPQ010022895">
    <property type="protein sequence ID" value="CAG8761572.1"/>
    <property type="molecule type" value="Genomic_DNA"/>
</dbReference>
<sequence>RNAMLPIDNPDDSNDFCTNQNFTIQERIDHLINKLPWCD</sequence>
<name>A0A9N9J207_9GLOM</name>
<comment type="caution">
    <text evidence="1">The sequence shown here is derived from an EMBL/GenBank/DDBJ whole genome shotgun (WGS) entry which is preliminary data.</text>
</comment>
<organism evidence="1 2">
    <name type="scientific">Funneliformis caledonium</name>
    <dbReference type="NCBI Taxonomy" id="1117310"/>
    <lineage>
        <taxon>Eukaryota</taxon>
        <taxon>Fungi</taxon>
        <taxon>Fungi incertae sedis</taxon>
        <taxon>Mucoromycota</taxon>
        <taxon>Glomeromycotina</taxon>
        <taxon>Glomeromycetes</taxon>
        <taxon>Glomerales</taxon>
        <taxon>Glomeraceae</taxon>
        <taxon>Funneliformis</taxon>
    </lineage>
</organism>
<gene>
    <name evidence="1" type="ORF">FCALED_LOCUS16961</name>
</gene>
<reference evidence="1" key="1">
    <citation type="submission" date="2021-06" db="EMBL/GenBank/DDBJ databases">
        <authorList>
            <person name="Kallberg Y."/>
            <person name="Tangrot J."/>
            <person name="Rosling A."/>
        </authorList>
    </citation>
    <scope>NUCLEOTIDE SEQUENCE</scope>
    <source>
        <strain evidence="1">UK204</strain>
    </source>
</reference>
<dbReference type="Proteomes" id="UP000789570">
    <property type="component" value="Unassembled WGS sequence"/>
</dbReference>
<protein>
    <submittedName>
        <fullName evidence="1">8413_t:CDS:1</fullName>
    </submittedName>
</protein>
<keyword evidence="2" id="KW-1185">Reference proteome</keyword>
<dbReference type="AlphaFoldDB" id="A0A9N9J207"/>
<proteinExistence type="predicted"/>
<accession>A0A9N9J207</accession>
<feature type="non-terminal residue" evidence="1">
    <location>
        <position position="1"/>
    </location>
</feature>
<evidence type="ECO:0000313" key="1">
    <source>
        <dbReference type="EMBL" id="CAG8761572.1"/>
    </source>
</evidence>
<evidence type="ECO:0000313" key="2">
    <source>
        <dbReference type="Proteomes" id="UP000789570"/>
    </source>
</evidence>